<evidence type="ECO:0000313" key="1">
    <source>
        <dbReference type="EMBL" id="GEB83851.1"/>
    </source>
</evidence>
<dbReference type="EMBL" id="BJMU01000020">
    <property type="protein sequence ID" value="GEB83851.1"/>
    <property type="molecule type" value="Genomic_DNA"/>
</dbReference>
<proteinExistence type="predicted"/>
<accession>A0A4Y3TLJ3</accession>
<dbReference type="STRING" id="104099.AD949_10520"/>
<dbReference type="AlphaFoldDB" id="A0A4Y3TLJ3"/>
<evidence type="ECO:0000313" key="2">
    <source>
        <dbReference type="Proteomes" id="UP000317617"/>
    </source>
</evidence>
<dbReference type="OrthoDB" id="7284921at2"/>
<gene>
    <name evidence="1" type="ORF">AOR01nite_23280</name>
</gene>
<name>A0A4Y3TLJ3_9PROT</name>
<protein>
    <submittedName>
        <fullName evidence="1">Uncharacterized protein</fullName>
    </submittedName>
</protein>
<reference evidence="1 2" key="1">
    <citation type="submission" date="2019-06" db="EMBL/GenBank/DDBJ databases">
        <title>Whole genome shotgun sequence of Acetobacter orleanensis NBRC 13752.</title>
        <authorList>
            <person name="Hosoyama A."/>
            <person name="Uohara A."/>
            <person name="Ohji S."/>
            <person name="Ichikawa N."/>
        </authorList>
    </citation>
    <scope>NUCLEOTIDE SEQUENCE [LARGE SCALE GENOMIC DNA]</scope>
    <source>
        <strain evidence="1 2">NBRC 13752</strain>
    </source>
</reference>
<comment type="caution">
    <text evidence="1">The sequence shown here is derived from an EMBL/GenBank/DDBJ whole genome shotgun (WGS) entry which is preliminary data.</text>
</comment>
<sequence>MHQAESTHNTVRRKFLAGIATIPLLAAGTRPVEAESGSDAVLLRHCSAYLAIANEIAALGYDGTDEQMDNLVGKQWVIMKNIEAHQANTLTGLKAKIQVIQDYLPDYIDDFQASREATEMKLVFGLMDDIERMI</sequence>
<keyword evidence="2" id="KW-1185">Reference proteome</keyword>
<dbReference type="Proteomes" id="UP000317617">
    <property type="component" value="Unassembled WGS sequence"/>
</dbReference>
<organism evidence="1 2">
    <name type="scientific">Acetobacter orleanensis</name>
    <dbReference type="NCBI Taxonomy" id="104099"/>
    <lineage>
        <taxon>Bacteria</taxon>
        <taxon>Pseudomonadati</taxon>
        <taxon>Pseudomonadota</taxon>
        <taxon>Alphaproteobacteria</taxon>
        <taxon>Acetobacterales</taxon>
        <taxon>Acetobacteraceae</taxon>
        <taxon>Acetobacter</taxon>
    </lineage>
</organism>